<proteinExistence type="predicted"/>
<dbReference type="Proteomes" id="UP000257016">
    <property type="component" value="Unassembled WGS sequence"/>
</dbReference>
<evidence type="ECO:0000313" key="2">
    <source>
        <dbReference type="EMBL" id="SOY76157.1"/>
    </source>
</evidence>
<comment type="caution">
    <text evidence="2">The sequence shown here is derived from an EMBL/GenBank/DDBJ whole genome shotgun (WGS) entry which is preliminary data.</text>
</comment>
<accession>A0A976FSA6</accession>
<reference evidence="2 3" key="1">
    <citation type="submission" date="2018-01" db="EMBL/GenBank/DDBJ databases">
        <authorList>
            <person name="Clerissi C."/>
        </authorList>
    </citation>
    <scope>NUCLEOTIDE SEQUENCE [LARGE SCALE GENOMIC DNA]</scope>
    <source>
        <strain evidence="2">Cupriavidus taiwanensis LMG 19430</strain>
    </source>
</reference>
<protein>
    <submittedName>
        <fullName evidence="2">Uncharacterized protein</fullName>
    </submittedName>
</protein>
<evidence type="ECO:0000256" key="1">
    <source>
        <dbReference type="SAM" id="MobiDB-lite"/>
    </source>
</evidence>
<gene>
    <name evidence="2" type="ORF">CBM2586_B90113</name>
</gene>
<organism evidence="2 3">
    <name type="scientific">Cupriavidus taiwanensis</name>
    <dbReference type="NCBI Taxonomy" id="164546"/>
    <lineage>
        <taxon>Bacteria</taxon>
        <taxon>Pseudomonadati</taxon>
        <taxon>Pseudomonadota</taxon>
        <taxon>Betaproteobacteria</taxon>
        <taxon>Burkholderiales</taxon>
        <taxon>Burkholderiaceae</taxon>
        <taxon>Cupriavidus</taxon>
    </lineage>
</organism>
<evidence type="ECO:0000313" key="3">
    <source>
        <dbReference type="Proteomes" id="UP000257016"/>
    </source>
</evidence>
<feature type="region of interest" description="Disordered" evidence="1">
    <location>
        <begin position="21"/>
        <end position="48"/>
    </location>
</feature>
<sequence>MGVREWFVANPMAIRFSSLHTTRRTAPHERRCPSRLRTSTPAGGPWRGSLRARRFGVPVC</sequence>
<name>A0A976FSA6_9BURK</name>
<dbReference type="AlphaFoldDB" id="A0A976FSA6"/>
<dbReference type="EMBL" id="OFSN01000027">
    <property type="protein sequence ID" value="SOY76157.1"/>
    <property type="molecule type" value="Genomic_DNA"/>
</dbReference>